<keyword evidence="9 14" id="KW-1133">Transmembrane helix</keyword>
<comment type="subcellular location">
    <subcellularLocation>
        <location evidence="2">Cell membrane</location>
        <topology evidence="2">Multi-pass membrane protein</topology>
    </subcellularLocation>
</comment>
<keyword evidence="5 13" id="KW-0597">Phosphoprotein</keyword>
<dbReference type="NCBIfam" id="TIGR00229">
    <property type="entry name" value="sensory_box"/>
    <property type="match status" value="2"/>
</dbReference>
<dbReference type="CDD" id="cd16922">
    <property type="entry name" value="HATPase_EvgS-ArcB-TorS-like"/>
    <property type="match status" value="1"/>
</dbReference>
<dbReference type="CDD" id="cd00082">
    <property type="entry name" value="HisKA"/>
    <property type="match status" value="1"/>
</dbReference>
<feature type="transmembrane region" description="Helical" evidence="14">
    <location>
        <begin position="405"/>
        <end position="426"/>
    </location>
</feature>
<evidence type="ECO:0000256" key="12">
    <source>
        <dbReference type="PROSITE-ProRule" id="PRU00110"/>
    </source>
</evidence>
<evidence type="ECO:0000259" key="17">
    <source>
        <dbReference type="PROSITE" id="PS50112"/>
    </source>
</evidence>
<dbReference type="PROSITE" id="PS50113">
    <property type="entry name" value="PAC"/>
    <property type="match status" value="2"/>
</dbReference>
<keyword evidence="8" id="KW-0067">ATP-binding</keyword>
<evidence type="ECO:0000259" key="19">
    <source>
        <dbReference type="PROSITE" id="PS50894"/>
    </source>
</evidence>
<dbReference type="SUPFAM" id="SSF47384">
    <property type="entry name" value="Homodimeric domain of signal transducing histidine kinase"/>
    <property type="match status" value="1"/>
</dbReference>
<dbReference type="PROSITE" id="PS50894">
    <property type="entry name" value="HPT"/>
    <property type="match status" value="1"/>
</dbReference>
<dbReference type="SMART" id="SM00388">
    <property type="entry name" value="HisKA"/>
    <property type="match status" value="1"/>
</dbReference>
<dbReference type="PRINTS" id="PR00344">
    <property type="entry name" value="BCTRLSENSOR"/>
</dbReference>
<evidence type="ECO:0000256" key="9">
    <source>
        <dbReference type="ARBA" id="ARBA00022989"/>
    </source>
</evidence>
<feature type="modified residue" description="4-aspartylphosphate" evidence="13">
    <location>
        <position position="1365"/>
    </location>
</feature>
<evidence type="ECO:0000259" key="18">
    <source>
        <dbReference type="PROSITE" id="PS50113"/>
    </source>
</evidence>
<evidence type="ECO:0000256" key="3">
    <source>
        <dbReference type="ARBA" id="ARBA00012438"/>
    </source>
</evidence>
<evidence type="ECO:0000256" key="13">
    <source>
        <dbReference type="PROSITE-ProRule" id="PRU00169"/>
    </source>
</evidence>
<dbReference type="Pfam" id="PF02518">
    <property type="entry name" value="HATPase_c"/>
    <property type="match status" value="1"/>
</dbReference>
<dbReference type="Gene3D" id="3.30.565.10">
    <property type="entry name" value="Histidine kinase-like ATPase, C-terminal domain"/>
    <property type="match status" value="1"/>
</dbReference>
<evidence type="ECO:0000259" key="16">
    <source>
        <dbReference type="PROSITE" id="PS50110"/>
    </source>
</evidence>
<name>A0ABY9TPB2_9GAMM</name>
<dbReference type="InterPro" id="IPR036641">
    <property type="entry name" value="HPT_dom_sf"/>
</dbReference>
<dbReference type="SUPFAM" id="SSF53850">
    <property type="entry name" value="Periplasmic binding protein-like II"/>
    <property type="match status" value="1"/>
</dbReference>
<comment type="catalytic activity">
    <reaction evidence="1">
        <text>ATP + protein L-histidine = ADP + protein N-phospho-L-histidine.</text>
        <dbReference type="EC" id="2.7.13.3"/>
    </reaction>
</comment>
<evidence type="ECO:0000256" key="1">
    <source>
        <dbReference type="ARBA" id="ARBA00000085"/>
    </source>
</evidence>
<protein>
    <recommendedName>
        <fullName evidence="3">histidine kinase</fullName>
        <ecNumber evidence="3">2.7.13.3</ecNumber>
    </recommendedName>
</protein>
<feature type="domain" description="HPt" evidence="19">
    <location>
        <begin position="1475"/>
        <end position="1568"/>
    </location>
</feature>
<dbReference type="InterPro" id="IPR000014">
    <property type="entry name" value="PAS"/>
</dbReference>
<dbReference type="PROSITE" id="PS50110">
    <property type="entry name" value="RESPONSE_REGULATORY"/>
    <property type="match status" value="1"/>
</dbReference>
<gene>
    <name evidence="20" type="ORF">RGQ13_10395</name>
</gene>
<evidence type="ECO:0000256" key="8">
    <source>
        <dbReference type="ARBA" id="ARBA00022840"/>
    </source>
</evidence>
<evidence type="ECO:0000256" key="5">
    <source>
        <dbReference type="ARBA" id="ARBA00022553"/>
    </source>
</evidence>
<dbReference type="SMART" id="SM00448">
    <property type="entry name" value="REC"/>
    <property type="match status" value="1"/>
</dbReference>
<feature type="domain" description="Response regulatory" evidence="16">
    <location>
        <begin position="1312"/>
        <end position="1435"/>
    </location>
</feature>
<feature type="domain" description="PAC" evidence="18">
    <location>
        <begin position="866"/>
        <end position="916"/>
    </location>
</feature>
<dbReference type="InterPro" id="IPR005467">
    <property type="entry name" value="His_kinase_dom"/>
</dbReference>
<dbReference type="InterPro" id="IPR011006">
    <property type="entry name" value="CheY-like_superfamily"/>
</dbReference>
<dbReference type="Gene3D" id="1.20.120.160">
    <property type="entry name" value="HPT domain"/>
    <property type="match status" value="1"/>
</dbReference>
<sequence>MFFFQSNIPYRISIHFARLFLAVGLMLVLSIKPLAAESAPQLERVVIQLKWSHQFQFAGYYAAKEMGFYAEEGLEVVLQESDYTKSSVKHVLDGAASYGVDGSGLILHRLRGEPVVLLKQIFQHSPLVLITLKDSEISSPYNLKGKRIMLDYKDNHVPLLAMLTDTIGEIDRTKLMAPINRIASLTTGKTDAVVGYSTNQPYDFKELGVQTNEITPRNFGLDFYGDNFFTTESEIAEHPARVDAMIRATIKGWRYALDHQEEIIKLIQDKYNSKLSYAKLAFEAEKTAQLIRINDIPLGSVVPRRFSDMANIYQNAGFIDEGEWGNFIYKHESGISSIKNQFQNLSNHHGELKPVTKGLFDSKLFTIVLVFILTIACILLLFRWLNSSNSFLSKDPLASPEANRYLVVLVNGLLIVIALALTWWALDNIKLKVQQKMQDSLLVVLNTSQEALKLWSNNQKRQLKGFAINADIIAQTRQQLEKYQLEGKVKNTDEFKELKNRFLSLNQGEERHNFDIIAPDGTTIFSMHNATLGKVNLIKKQRPDLLSRALNGEVVMVPPIQSDVGLSGVPAIADNVFPATMFFVSPIVDSQNKVIAVLSERHNPHGSFSALHQLGRIGRTGETYSFNRGGKMLSDSRFDDDLKATGLLQPTEQSILSLQLRNPGGNLLAGYQPSVARNGLPLTTMAKNATAGFSSVNVEGYRDYRGVIVMGAWFWDESLDMGTAVEIDFDEAMEAYSSAQTVVLVTLIIIVVISIISSLLVMMLNSRGNRHLLEAQSQLEERVKQRTVEVKLSETRLQMVIDNVPGPVYFKDSQNHYQLINTVFEQATGFSREYVLGKTDSQLFEPEIAKKFLEEDNQVMAGGKVRRFEEQLPDANGLMCDYFTTKVPVSFMGNEGLIGVALDITERKQAELKLQQVLFELNEQRHVFDQHAMIAVTDLKGTITSANQKFADLSGYTINELIGRNHRMHNSGEHSEDFWKEMFRTIKAGGVWHKEVCNRKKSGEIYWVETTITGFKEENGKPTAYISIKTDISARKLYEEKLQRAIGHAEAANIAKSEFVASMSHEIRTPMNGVIGLLDLLSSSEMSDEQHNHVRLAQNSGQNLLNLINDILDFSKVEAGKLELEELEFDVHNLFEDIRQTLVIQTNDKGLELELNARNADLKLVKGDPSRLRQIVLNLVSNAIKFTAVGKVVIDVKLKQLDYDSLQLVCAITDTGIGIPEESLSGLFNSFIQVDASTTRKFGGSGLGLAICKNLCQLMQGDINVTSELDKGSCFEFALPLKRINSGVFSREEIRLDKADFTVKHTWPSTTRILLVEDNQVNQVVLKGMLKRMNLSCDIAGNGLEAIASLKESPDNAPYTLIFMDCQMPELDGYQTSRQIRAAVAGERYSEVPIIALTANAMSGDKNKCLRSGMNDYLSKPVKGDDVSEKLCKWLLPSQVNHSADNDHKIAFKVSDTLNPSLFLPQNLLEFCAGDKKVAQELLEIYLHHSVNDKDKLLKAYHNNDNAKVKELAHKINGSITYLAAKCLSEQAVALELHSSSKNSTLAVEIIDTFLDGLNTLDTQAKNWLNLSLTEHGTTM</sequence>
<keyword evidence="4" id="KW-1003">Cell membrane</keyword>
<reference evidence="21" key="1">
    <citation type="submission" date="2023-09" db="EMBL/GenBank/DDBJ databases">
        <authorList>
            <person name="Li S."/>
            <person name="Li X."/>
            <person name="Zhang C."/>
            <person name="Zhao Z."/>
        </authorList>
    </citation>
    <scope>NUCLEOTIDE SEQUENCE [LARGE SCALE GENOMIC DNA]</scope>
    <source>
        <strain evidence="21">SQ149</strain>
    </source>
</reference>
<evidence type="ECO:0000256" key="4">
    <source>
        <dbReference type="ARBA" id="ARBA00022475"/>
    </source>
</evidence>
<keyword evidence="21" id="KW-1185">Reference proteome</keyword>
<evidence type="ECO:0000259" key="15">
    <source>
        <dbReference type="PROSITE" id="PS50109"/>
    </source>
</evidence>
<dbReference type="Proteomes" id="UP001258994">
    <property type="component" value="Chromosome"/>
</dbReference>
<proteinExistence type="predicted"/>
<organism evidence="20 21">
    <name type="scientific">Thalassotalea psychrophila</name>
    <dbReference type="NCBI Taxonomy" id="3065647"/>
    <lineage>
        <taxon>Bacteria</taxon>
        <taxon>Pseudomonadati</taxon>
        <taxon>Pseudomonadota</taxon>
        <taxon>Gammaproteobacteria</taxon>
        <taxon>Alteromonadales</taxon>
        <taxon>Colwelliaceae</taxon>
        <taxon>Thalassotalea</taxon>
    </lineage>
</organism>
<dbReference type="InterPro" id="IPR000700">
    <property type="entry name" value="PAS-assoc_C"/>
</dbReference>
<keyword evidence="7" id="KW-0547">Nucleotide-binding</keyword>
<dbReference type="Pfam" id="PF09084">
    <property type="entry name" value="NMT1"/>
    <property type="match status" value="1"/>
</dbReference>
<dbReference type="InterPro" id="IPR013656">
    <property type="entry name" value="PAS_4"/>
</dbReference>
<dbReference type="InterPro" id="IPR004358">
    <property type="entry name" value="Sig_transdc_His_kin-like_C"/>
</dbReference>
<feature type="transmembrane region" description="Helical" evidence="14">
    <location>
        <begin position="364"/>
        <end position="385"/>
    </location>
</feature>
<dbReference type="PANTHER" id="PTHR45339:SF1">
    <property type="entry name" value="HYBRID SIGNAL TRANSDUCTION HISTIDINE KINASE J"/>
    <property type="match status" value="1"/>
</dbReference>
<feature type="modified residue" description="Phosphohistidine" evidence="12">
    <location>
        <position position="1514"/>
    </location>
</feature>
<feature type="domain" description="PAS" evidence="17">
    <location>
        <begin position="934"/>
        <end position="965"/>
    </location>
</feature>
<feature type="domain" description="PAS" evidence="17">
    <location>
        <begin position="793"/>
        <end position="863"/>
    </location>
</feature>
<feature type="transmembrane region" description="Helical" evidence="14">
    <location>
        <begin position="12"/>
        <end position="31"/>
    </location>
</feature>
<feature type="domain" description="Histidine kinase" evidence="15">
    <location>
        <begin position="1062"/>
        <end position="1283"/>
    </location>
</feature>
<dbReference type="SUPFAM" id="SSF55785">
    <property type="entry name" value="PYP-like sensor domain (PAS domain)"/>
    <property type="match status" value="2"/>
</dbReference>
<dbReference type="InterPro" id="IPR001610">
    <property type="entry name" value="PAC"/>
</dbReference>
<dbReference type="PROSITE" id="PS50112">
    <property type="entry name" value="PAS"/>
    <property type="match status" value="2"/>
</dbReference>
<dbReference type="Pfam" id="PF01627">
    <property type="entry name" value="Hpt"/>
    <property type="match status" value="1"/>
</dbReference>
<dbReference type="PANTHER" id="PTHR45339">
    <property type="entry name" value="HYBRID SIGNAL TRANSDUCTION HISTIDINE KINASE J"/>
    <property type="match status" value="1"/>
</dbReference>
<dbReference type="PROSITE" id="PS50109">
    <property type="entry name" value="HIS_KIN"/>
    <property type="match status" value="1"/>
</dbReference>
<dbReference type="InterPro" id="IPR001789">
    <property type="entry name" value="Sig_transdc_resp-reg_receiver"/>
</dbReference>
<dbReference type="Pfam" id="PF08448">
    <property type="entry name" value="PAS_4"/>
    <property type="match status" value="1"/>
</dbReference>
<dbReference type="SMART" id="SM00387">
    <property type="entry name" value="HATPase_c"/>
    <property type="match status" value="1"/>
</dbReference>
<dbReference type="InterPro" id="IPR036890">
    <property type="entry name" value="HATPase_C_sf"/>
</dbReference>
<dbReference type="InterPro" id="IPR003594">
    <property type="entry name" value="HATPase_dom"/>
</dbReference>
<accession>A0ABY9TPB2</accession>
<dbReference type="EMBL" id="CP134145">
    <property type="protein sequence ID" value="WNC70545.1"/>
    <property type="molecule type" value="Genomic_DNA"/>
</dbReference>
<keyword evidence="6 14" id="KW-0812">Transmembrane</keyword>
<feature type="transmembrane region" description="Helical" evidence="14">
    <location>
        <begin position="742"/>
        <end position="764"/>
    </location>
</feature>
<dbReference type="Pfam" id="PF00072">
    <property type="entry name" value="Response_reg"/>
    <property type="match status" value="1"/>
</dbReference>
<evidence type="ECO:0000256" key="2">
    <source>
        <dbReference type="ARBA" id="ARBA00004651"/>
    </source>
</evidence>
<dbReference type="Pfam" id="PF13426">
    <property type="entry name" value="PAS_9"/>
    <property type="match status" value="1"/>
</dbReference>
<dbReference type="RefSeq" id="WP_348389685.1">
    <property type="nucleotide sequence ID" value="NZ_CP134145.1"/>
</dbReference>
<dbReference type="EC" id="2.7.13.3" evidence="3"/>
<dbReference type="InterPro" id="IPR035965">
    <property type="entry name" value="PAS-like_dom_sf"/>
</dbReference>
<dbReference type="Gene3D" id="3.40.190.10">
    <property type="entry name" value="Periplasmic binding protein-like II"/>
    <property type="match status" value="2"/>
</dbReference>
<dbReference type="CDD" id="cd17546">
    <property type="entry name" value="REC_hyHK_CKI1_RcsC-like"/>
    <property type="match status" value="1"/>
</dbReference>
<evidence type="ECO:0000256" key="11">
    <source>
        <dbReference type="ARBA" id="ARBA00023136"/>
    </source>
</evidence>
<dbReference type="SMART" id="SM00091">
    <property type="entry name" value="PAS"/>
    <property type="match status" value="2"/>
</dbReference>
<dbReference type="SUPFAM" id="SSF55874">
    <property type="entry name" value="ATPase domain of HSP90 chaperone/DNA topoisomerase II/histidine kinase"/>
    <property type="match status" value="1"/>
</dbReference>
<dbReference type="CDD" id="cd00130">
    <property type="entry name" value="PAS"/>
    <property type="match status" value="2"/>
</dbReference>
<dbReference type="InterPro" id="IPR008207">
    <property type="entry name" value="Sig_transdc_His_kin_Hpt_dom"/>
</dbReference>
<keyword evidence="11 14" id="KW-0472">Membrane</keyword>
<evidence type="ECO:0000313" key="20">
    <source>
        <dbReference type="EMBL" id="WNC70545.1"/>
    </source>
</evidence>
<dbReference type="InterPro" id="IPR036097">
    <property type="entry name" value="HisK_dim/P_sf"/>
</dbReference>
<evidence type="ECO:0000256" key="7">
    <source>
        <dbReference type="ARBA" id="ARBA00022741"/>
    </source>
</evidence>
<dbReference type="Gene3D" id="3.30.450.20">
    <property type="entry name" value="PAS domain"/>
    <property type="match status" value="2"/>
</dbReference>
<evidence type="ECO:0000256" key="10">
    <source>
        <dbReference type="ARBA" id="ARBA00023012"/>
    </source>
</evidence>
<keyword evidence="10" id="KW-0902">Two-component regulatory system</keyword>
<dbReference type="InterPro" id="IPR015168">
    <property type="entry name" value="SsuA/THI5"/>
</dbReference>
<dbReference type="Gene3D" id="3.40.50.2300">
    <property type="match status" value="1"/>
</dbReference>
<evidence type="ECO:0000256" key="14">
    <source>
        <dbReference type="SAM" id="Phobius"/>
    </source>
</evidence>
<evidence type="ECO:0000313" key="21">
    <source>
        <dbReference type="Proteomes" id="UP001258994"/>
    </source>
</evidence>
<dbReference type="Pfam" id="PF00512">
    <property type="entry name" value="HisKA"/>
    <property type="match status" value="1"/>
</dbReference>
<dbReference type="SMART" id="SM00086">
    <property type="entry name" value="PAC"/>
    <property type="match status" value="1"/>
</dbReference>
<evidence type="ECO:0000256" key="6">
    <source>
        <dbReference type="ARBA" id="ARBA00022692"/>
    </source>
</evidence>
<dbReference type="SUPFAM" id="SSF52172">
    <property type="entry name" value="CheY-like"/>
    <property type="match status" value="1"/>
</dbReference>
<dbReference type="SUPFAM" id="SSF47226">
    <property type="entry name" value="Histidine-containing phosphotransfer domain, HPT domain"/>
    <property type="match status" value="1"/>
</dbReference>
<feature type="domain" description="PAC" evidence="18">
    <location>
        <begin position="992"/>
        <end position="1044"/>
    </location>
</feature>
<dbReference type="InterPro" id="IPR003661">
    <property type="entry name" value="HisK_dim/P_dom"/>
</dbReference>
<dbReference type="Gene3D" id="1.10.287.130">
    <property type="match status" value="1"/>
</dbReference>